<reference evidence="2" key="1">
    <citation type="journal article" date="2023" name="Insect Mol. Biol.">
        <title>Genome sequencing provides insights into the evolution of gene families encoding plant cell wall-degrading enzymes in longhorned beetles.</title>
        <authorList>
            <person name="Shin N.R."/>
            <person name="Okamura Y."/>
            <person name="Kirsch R."/>
            <person name="Pauchet Y."/>
        </authorList>
    </citation>
    <scope>NUCLEOTIDE SEQUENCE</scope>
    <source>
        <strain evidence="2">MMC_N1</strain>
    </source>
</reference>
<feature type="coiled-coil region" evidence="1">
    <location>
        <begin position="152"/>
        <end position="182"/>
    </location>
</feature>
<protein>
    <submittedName>
        <fullName evidence="2">Uncharacterized protein</fullName>
    </submittedName>
</protein>
<proteinExistence type="predicted"/>
<accession>A0ABQ9JQ32</accession>
<gene>
    <name evidence="2" type="ORF">NQ317_001292</name>
</gene>
<sequence>MLRSIFSLIQNIIDSDREYNNRKSNTVIYLKSTPDNNFNMDLEIDGQPRENMKKIRTSEDASSFKITTEQGDSVTCKHETDKIITPKVSAKEDKKLCEEYKEKVVRIGGRASFSNNDESTVGDRVEDGLKKTERASEPTVHELLAQLPQPQAKVLQKDKDQITALMEQIQKMKIGMERLQEIAQQFNASDQFKKDVEFLTKKCTHLFKKSRSSGSKFREAKITL</sequence>
<keyword evidence="1" id="KW-0175">Coiled coil</keyword>
<comment type="caution">
    <text evidence="2">The sequence shown here is derived from an EMBL/GenBank/DDBJ whole genome shotgun (WGS) entry which is preliminary data.</text>
</comment>
<organism evidence="2 3">
    <name type="scientific">Molorchus minor</name>
    <dbReference type="NCBI Taxonomy" id="1323400"/>
    <lineage>
        <taxon>Eukaryota</taxon>
        <taxon>Metazoa</taxon>
        <taxon>Ecdysozoa</taxon>
        <taxon>Arthropoda</taxon>
        <taxon>Hexapoda</taxon>
        <taxon>Insecta</taxon>
        <taxon>Pterygota</taxon>
        <taxon>Neoptera</taxon>
        <taxon>Endopterygota</taxon>
        <taxon>Coleoptera</taxon>
        <taxon>Polyphaga</taxon>
        <taxon>Cucujiformia</taxon>
        <taxon>Chrysomeloidea</taxon>
        <taxon>Cerambycidae</taxon>
        <taxon>Lamiinae</taxon>
        <taxon>Monochamini</taxon>
        <taxon>Molorchus</taxon>
    </lineage>
</organism>
<evidence type="ECO:0000313" key="3">
    <source>
        <dbReference type="Proteomes" id="UP001162164"/>
    </source>
</evidence>
<evidence type="ECO:0000256" key="1">
    <source>
        <dbReference type="SAM" id="Coils"/>
    </source>
</evidence>
<dbReference type="EMBL" id="JAPWTJ010000313">
    <property type="protein sequence ID" value="KAJ8979802.1"/>
    <property type="molecule type" value="Genomic_DNA"/>
</dbReference>
<evidence type="ECO:0000313" key="2">
    <source>
        <dbReference type="EMBL" id="KAJ8979802.1"/>
    </source>
</evidence>
<name>A0ABQ9JQ32_9CUCU</name>
<keyword evidence="3" id="KW-1185">Reference proteome</keyword>
<dbReference type="Proteomes" id="UP001162164">
    <property type="component" value="Unassembled WGS sequence"/>
</dbReference>